<dbReference type="Proteomes" id="UP000789342">
    <property type="component" value="Unassembled WGS sequence"/>
</dbReference>
<dbReference type="AlphaFoldDB" id="A0A9N8V7K6"/>
<evidence type="ECO:0000313" key="5">
    <source>
        <dbReference type="Proteomes" id="UP000789342"/>
    </source>
</evidence>
<feature type="compositionally biased region" description="Low complexity" evidence="2">
    <location>
        <begin position="259"/>
        <end position="269"/>
    </location>
</feature>
<name>A0A9N8V7K6_9GLOM</name>
<evidence type="ECO:0000313" key="4">
    <source>
        <dbReference type="EMBL" id="CAG8441025.1"/>
    </source>
</evidence>
<feature type="region of interest" description="Disordered" evidence="2">
    <location>
        <begin position="251"/>
        <end position="270"/>
    </location>
</feature>
<evidence type="ECO:0000259" key="3">
    <source>
        <dbReference type="PROSITE" id="PS50118"/>
    </source>
</evidence>
<accession>A0A9N8V7K6</accession>
<proteinExistence type="predicted"/>
<evidence type="ECO:0000256" key="2">
    <source>
        <dbReference type="SAM" id="MobiDB-lite"/>
    </source>
</evidence>
<dbReference type="InterPro" id="IPR009071">
    <property type="entry name" value="HMG_box_dom"/>
</dbReference>
<keyword evidence="1" id="KW-0238">DNA-binding</keyword>
<feature type="domain" description="HMG box" evidence="3">
    <location>
        <begin position="92"/>
        <end position="160"/>
    </location>
</feature>
<protein>
    <submittedName>
        <fullName evidence="4">8572_t:CDS:1</fullName>
    </submittedName>
</protein>
<dbReference type="GO" id="GO:0005634">
    <property type="term" value="C:nucleus"/>
    <property type="evidence" value="ECO:0007669"/>
    <property type="project" value="UniProtKB-UniRule"/>
</dbReference>
<dbReference type="SUPFAM" id="SSF47095">
    <property type="entry name" value="HMG-box"/>
    <property type="match status" value="1"/>
</dbReference>
<organism evidence="4 5">
    <name type="scientific">Acaulospora morrowiae</name>
    <dbReference type="NCBI Taxonomy" id="94023"/>
    <lineage>
        <taxon>Eukaryota</taxon>
        <taxon>Fungi</taxon>
        <taxon>Fungi incertae sedis</taxon>
        <taxon>Mucoromycota</taxon>
        <taxon>Glomeromycotina</taxon>
        <taxon>Glomeromycetes</taxon>
        <taxon>Diversisporales</taxon>
        <taxon>Acaulosporaceae</taxon>
        <taxon>Acaulospora</taxon>
    </lineage>
</organism>
<feature type="DNA-binding region" description="HMG box" evidence="1">
    <location>
        <begin position="92"/>
        <end position="160"/>
    </location>
</feature>
<comment type="caution">
    <text evidence="4">The sequence shown here is derived from an EMBL/GenBank/DDBJ whole genome shotgun (WGS) entry which is preliminary data.</text>
</comment>
<keyword evidence="1" id="KW-0539">Nucleus</keyword>
<keyword evidence="5" id="KW-1185">Reference proteome</keyword>
<feature type="region of interest" description="Disordered" evidence="2">
    <location>
        <begin position="154"/>
        <end position="184"/>
    </location>
</feature>
<dbReference type="OrthoDB" id="6247875at2759"/>
<dbReference type="InterPro" id="IPR036910">
    <property type="entry name" value="HMG_box_dom_sf"/>
</dbReference>
<evidence type="ECO:0000256" key="1">
    <source>
        <dbReference type="PROSITE-ProRule" id="PRU00267"/>
    </source>
</evidence>
<dbReference type="GO" id="GO:0003677">
    <property type="term" value="F:DNA binding"/>
    <property type="evidence" value="ECO:0007669"/>
    <property type="project" value="UniProtKB-UniRule"/>
</dbReference>
<dbReference type="Gene3D" id="1.10.30.10">
    <property type="entry name" value="High mobility group box domain"/>
    <property type="match status" value="1"/>
</dbReference>
<reference evidence="4" key="1">
    <citation type="submission" date="2021-06" db="EMBL/GenBank/DDBJ databases">
        <authorList>
            <person name="Kallberg Y."/>
            <person name="Tangrot J."/>
            <person name="Rosling A."/>
        </authorList>
    </citation>
    <scope>NUCLEOTIDE SEQUENCE</scope>
    <source>
        <strain evidence="4">CL551</strain>
    </source>
</reference>
<dbReference type="PROSITE" id="PS50118">
    <property type="entry name" value="HMG_BOX_2"/>
    <property type="match status" value="1"/>
</dbReference>
<dbReference type="Pfam" id="PF00505">
    <property type="entry name" value="HMG_box"/>
    <property type="match status" value="1"/>
</dbReference>
<sequence>MNYISNPRVSMFAAQNFLGRRRIPKKNVAQQSYNHNNNHQWIIVDESSSIASPNQRTNRPAPPIPLIKVPFPPLVNPEELITRPRKAKSKAPTKPPNAFMIYRMQYVKELHAREHRLPMRSVSAAVASSWRGEPEHVVEHYEDIAKEASRIYNQKFPKPPSPQKGSGVRQPQRRRSSGVNNVSDVISQPLIGSLAQIDDSQRSHHRYYAGDNALTHNHYHGHHLHSTSVQHIPFPSISDTQYSSSILNRPSVRSTRPLSNSYSSPHTSSTFHMPSLPHVHSLTTASFNYMDEANQNEWDYATAAHA</sequence>
<gene>
    <name evidence="4" type="ORF">AMORRO_LOCUS283</name>
</gene>
<dbReference type="EMBL" id="CAJVPV010000069">
    <property type="protein sequence ID" value="CAG8441025.1"/>
    <property type="molecule type" value="Genomic_DNA"/>
</dbReference>